<reference evidence="3" key="1">
    <citation type="submission" date="2023-03" db="EMBL/GenBank/DDBJ databases">
        <authorList>
            <person name="Steffen K."/>
            <person name="Cardenas P."/>
        </authorList>
    </citation>
    <scope>NUCLEOTIDE SEQUENCE</scope>
</reference>
<name>A0AA35W739_GEOBA</name>
<keyword evidence="4" id="KW-1185">Reference proteome</keyword>
<feature type="compositionally biased region" description="Basic and acidic residues" evidence="2">
    <location>
        <begin position="136"/>
        <end position="146"/>
    </location>
</feature>
<feature type="compositionally biased region" description="Basic and acidic residues" evidence="2">
    <location>
        <begin position="59"/>
        <end position="83"/>
    </location>
</feature>
<evidence type="ECO:0000256" key="1">
    <source>
        <dbReference type="SAM" id="Coils"/>
    </source>
</evidence>
<feature type="compositionally biased region" description="Basic and acidic residues" evidence="2">
    <location>
        <begin position="13"/>
        <end position="26"/>
    </location>
</feature>
<comment type="caution">
    <text evidence="3">The sequence shown here is derived from an EMBL/GenBank/DDBJ whole genome shotgun (WGS) entry which is preliminary data.</text>
</comment>
<proteinExistence type="predicted"/>
<evidence type="ECO:0000313" key="4">
    <source>
        <dbReference type="Proteomes" id="UP001174909"/>
    </source>
</evidence>
<feature type="compositionally biased region" description="Basic and acidic residues" evidence="2">
    <location>
        <begin position="109"/>
        <end position="123"/>
    </location>
</feature>
<feature type="compositionally biased region" description="Polar residues" evidence="2">
    <location>
        <begin position="124"/>
        <end position="133"/>
    </location>
</feature>
<feature type="coiled-coil region" evidence="1">
    <location>
        <begin position="260"/>
        <end position="294"/>
    </location>
</feature>
<dbReference type="Proteomes" id="UP001174909">
    <property type="component" value="Unassembled WGS sequence"/>
</dbReference>
<dbReference type="EMBL" id="CASHTH010000989">
    <property type="protein sequence ID" value="CAI8009759.1"/>
    <property type="molecule type" value="Genomic_DNA"/>
</dbReference>
<feature type="region of interest" description="Disordered" evidence="2">
    <location>
        <begin position="1"/>
        <end position="26"/>
    </location>
</feature>
<feature type="coiled-coil region" evidence="1">
    <location>
        <begin position="170"/>
        <end position="228"/>
    </location>
</feature>
<evidence type="ECO:0000313" key="3">
    <source>
        <dbReference type="EMBL" id="CAI8009759.1"/>
    </source>
</evidence>
<dbReference type="AlphaFoldDB" id="A0AA35W739"/>
<organism evidence="3 4">
    <name type="scientific">Geodia barretti</name>
    <name type="common">Barrett's horny sponge</name>
    <dbReference type="NCBI Taxonomy" id="519541"/>
    <lineage>
        <taxon>Eukaryota</taxon>
        <taxon>Metazoa</taxon>
        <taxon>Porifera</taxon>
        <taxon>Demospongiae</taxon>
        <taxon>Heteroscleromorpha</taxon>
        <taxon>Tetractinellida</taxon>
        <taxon>Astrophorina</taxon>
        <taxon>Geodiidae</taxon>
        <taxon>Geodia</taxon>
    </lineage>
</organism>
<evidence type="ECO:0008006" key="5">
    <source>
        <dbReference type="Google" id="ProtNLM"/>
    </source>
</evidence>
<evidence type="ECO:0000256" key="2">
    <source>
        <dbReference type="SAM" id="MobiDB-lite"/>
    </source>
</evidence>
<accession>A0AA35W739</accession>
<gene>
    <name evidence="3" type="ORF">GBAR_LOCUS6524</name>
</gene>
<protein>
    <recommendedName>
        <fullName evidence="5">Tropomyosin</fullName>
    </recommendedName>
</protein>
<sequence>MCGEVDTLSQSRRNLEQKCAEDEEKKAQLESRVAELSSRVGDLQKKLQVARQQANKSATELEERETREEALRGELGRAERENSQMKQQFDSAVSLMESKAAEQSQLLRRSKEEAESKDAENSRLKQQAASNAKTIGDLRERATKSEADCKISSERCRLLERDGGQLRGRVGELEMALNQWEAEVGDARAEKETLIWLESRMKESSRELVASEVAREQLSSELESLRLQLREGGQWQTDRQALMEVQSRVEQEKAEVEAGYTQAQSTIQQLQTDVTELQGQLQNTQLELQQWQTGTS</sequence>
<feature type="region of interest" description="Disordered" evidence="2">
    <location>
        <begin position="51"/>
        <end position="146"/>
    </location>
</feature>
<keyword evidence="1" id="KW-0175">Coiled coil</keyword>